<dbReference type="AlphaFoldDB" id="A0A8J3IXG5"/>
<dbReference type="Gene3D" id="1.20.58.840">
    <property type="match status" value="1"/>
</dbReference>
<gene>
    <name evidence="2" type="ORF">KSF_097420</name>
</gene>
<evidence type="ECO:0000259" key="1">
    <source>
        <dbReference type="Pfam" id="PF01636"/>
    </source>
</evidence>
<evidence type="ECO:0000313" key="3">
    <source>
        <dbReference type="Proteomes" id="UP000597444"/>
    </source>
</evidence>
<dbReference type="InterPro" id="IPR002575">
    <property type="entry name" value="Aminoglycoside_PTrfase"/>
</dbReference>
<dbReference type="SUPFAM" id="SSF56112">
    <property type="entry name" value="Protein kinase-like (PK-like)"/>
    <property type="match status" value="1"/>
</dbReference>
<dbReference type="Gene3D" id="3.30.200.20">
    <property type="entry name" value="Phosphorylase Kinase, domain 1"/>
    <property type="match status" value="1"/>
</dbReference>
<comment type="caution">
    <text evidence="2">The sequence shown here is derived from an EMBL/GenBank/DDBJ whole genome shotgun (WGS) entry which is preliminary data.</text>
</comment>
<dbReference type="Pfam" id="PF01636">
    <property type="entry name" value="APH"/>
    <property type="match status" value="1"/>
</dbReference>
<feature type="domain" description="Aminoglycoside phosphotransferase" evidence="1">
    <location>
        <begin position="40"/>
        <end position="253"/>
    </location>
</feature>
<dbReference type="RefSeq" id="WP_220210322.1">
    <property type="nucleotide sequence ID" value="NZ_BNJK01000002.1"/>
</dbReference>
<reference evidence="2" key="1">
    <citation type="submission" date="2020-10" db="EMBL/GenBank/DDBJ databases">
        <title>Taxonomic study of unclassified bacteria belonging to the class Ktedonobacteria.</title>
        <authorList>
            <person name="Yabe S."/>
            <person name="Wang C.M."/>
            <person name="Zheng Y."/>
            <person name="Sakai Y."/>
            <person name="Cavaletti L."/>
            <person name="Monciardini P."/>
            <person name="Donadio S."/>
        </authorList>
    </citation>
    <scope>NUCLEOTIDE SEQUENCE</scope>
    <source>
        <strain evidence="2">ID150040</strain>
    </source>
</reference>
<sequence>MREKPNIAEEQLLTHLEEEYHLSVLNLEFLPLGLDTNAGTYRVVTGQGTAYFLKAKQVTSFYEPTCIVPRYLCDQGIAAVVAPIPTQQQTLWTQFGNWRIMLYPFIDGETSWQPGLNDEQWHAVGAAFKRIHEATLPPEGFPSLRIERFDPGEYSRWIESFEALQLASHDGSSVERDLRACWIEHQSTIHTLLSLMEKLARSLTTHTGPRVICHADLHPGNILRTPSNDVFVIDWDDVMLAPKERDFLFVNTNGSPGQTPSPFFQGYGTSEIDWAALTYYRSERVITDLIACAQDVLFRDDLEEATKAEAVELFRDIFGENGEVEMAFATALYLEGE</sequence>
<dbReference type="InterPro" id="IPR011009">
    <property type="entry name" value="Kinase-like_dom_sf"/>
</dbReference>
<accession>A0A8J3IXG5</accession>
<dbReference type="Gene3D" id="1.10.510.10">
    <property type="entry name" value="Transferase(Phosphotransferase) domain 1"/>
    <property type="match status" value="1"/>
</dbReference>
<name>A0A8J3IXG5_9CHLR</name>
<keyword evidence="3" id="KW-1185">Reference proteome</keyword>
<evidence type="ECO:0000313" key="2">
    <source>
        <dbReference type="EMBL" id="GHO99694.1"/>
    </source>
</evidence>
<dbReference type="EMBL" id="BNJK01000002">
    <property type="protein sequence ID" value="GHO99694.1"/>
    <property type="molecule type" value="Genomic_DNA"/>
</dbReference>
<dbReference type="Proteomes" id="UP000597444">
    <property type="component" value="Unassembled WGS sequence"/>
</dbReference>
<proteinExistence type="predicted"/>
<organism evidence="2 3">
    <name type="scientific">Reticulibacter mediterranei</name>
    <dbReference type="NCBI Taxonomy" id="2778369"/>
    <lineage>
        <taxon>Bacteria</taxon>
        <taxon>Bacillati</taxon>
        <taxon>Chloroflexota</taxon>
        <taxon>Ktedonobacteria</taxon>
        <taxon>Ktedonobacterales</taxon>
        <taxon>Reticulibacteraceae</taxon>
        <taxon>Reticulibacter</taxon>
    </lineage>
</organism>
<protein>
    <submittedName>
        <fullName evidence="2">Spectinomycin phosphotransferase</fullName>
    </submittedName>
</protein>